<accession>A0A814M2A7</accession>
<comment type="caution">
    <text evidence="2">The sequence shown here is derived from an EMBL/GenBank/DDBJ whole genome shotgun (WGS) entry which is preliminary data.</text>
</comment>
<keyword evidence="1" id="KW-0812">Transmembrane</keyword>
<gene>
    <name evidence="2" type="ORF">RFH988_LOCUS17870</name>
</gene>
<dbReference type="AlphaFoldDB" id="A0A814M2A7"/>
<keyword evidence="1" id="KW-0472">Membrane</keyword>
<name>A0A814M2A7_9BILA</name>
<dbReference type="EMBL" id="CAJNOO010000976">
    <property type="protein sequence ID" value="CAF1072841.1"/>
    <property type="molecule type" value="Genomic_DNA"/>
</dbReference>
<feature type="transmembrane region" description="Helical" evidence="1">
    <location>
        <begin position="57"/>
        <end position="82"/>
    </location>
</feature>
<dbReference type="Proteomes" id="UP000663882">
    <property type="component" value="Unassembled WGS sequence"/>
</dbReference>
<organism evidence="2 3">
    <name type="scientific">Rotaria sordida</name>
    <dbReference type="NCBI Taxonomy" id="392033"/>
    <lineage>
        <taxon>Eukaryota</taxon>
        <taxon>Metazoa</taxon>
        <taxon>Spiralia</taxon>
        <taxon>Gnathifera</taxon>
        <taxon>Rotifera</taxon>
        <taxon>Eurotatoria</taxon>
        <taxon>Bdelloidea</taxon>
        <taxon>Philodinida</taxon>
        <taxon>Philodinidae</taxon>
        <taxon>Rotaria</taxon>
    </lineage>
</organism>
<dbReference type="InterPro" id="IPR050927">
    <property type="entry name" value="TRPM"/>
</dbReference>
<dbReference type="PANTHER" id="PTHR13800">
    <property type="entry name" value="TRANSIENT RECEPTOR POTENTIAL CATION CHANNEL, SUBFAMILY M, MEMBER 6"/>
    <property type="match status" value="1"/>
</dbReference>
<protein>
    <recommendedName>
        <fullName evidence="4">Ion transport domain-containing protein</fullName>
    </recommendedName>
</protein>
<proteinExistence type="predicted"/>
<dbReference type="GO" id="GO:0099604">
    <property type="term" value="F:ligand-gated calcium channel activity"/>
    <property type="evidence" value="ECO:0007669"/>
    <property type="project" value="TreeGrafter"/>
</dbReference>
<feature type="transmembrane region" description="Helical" evidence="1">
    <location>
        <begin position="109"/>
        <end position="129"/>
    </location>
</feature>
<evidence type="ECO:0008006" key="4">
    <source>
        <dbReference type="Google" id="ProtNLM"/>
    </source>
</evidence>
<dbReference type="GO" id="GO:0005886">
    <property type="term" value="C:plasma membrane"/>
    <property type="evidence" value="ECO:0007669"/>
    <property type="project" value="TreeGrafter"/>
</dbReference>
<evidence type="ECO:0000313" key="2">
    <source>
        <dbReference type="EMBL" id="CAF1072841.1"/>
    </source>
</evidence>
<keyword evidence="1" id="KW-1133">Transmembrane helix</keyword>
<evidence type="ECO:0000313" key="3">
    <source>
        <dbReference type="Proteomes" id="UP000663882"/>
    </source>
</evidence>
<reference evidence="2" key="1">
    <citation type="submission" date="2021-02" db="EMBL/GenBank/DDBJ databases">
        <authorList>
            <person name="Nowell W R."/>
        </authorList>
    </citation>
    <scope>NUCLEOTIDE SEQUENCE</scope>
</reference>
<dbReference type="PANTHER" id="PTHR13800:SF12">
    <property type="entry name" value="TRANSIENT RECEPTOR POTENTIAL CATION CHANNEL SUBFAMILY M MEMBER-LIKE 2"/>
    <property type="match status" value="1"/>
</dbReference>
<sequence>MYTNIEFSAKNLSAAILYRPYWFLYSIADDEKKDLDTIIESKSSTASEVAEATATHVLLAFHMLFINILILNLLIAVFNFTINDVQAKSEYLWRYQRYELIREYFEKPFFAFPPLSILGYLGPLLKWILHRRNVLRLFKRQASPKLDTNWTDFESTATYNYVRTFVDRMYCDSSTLKIPKFSETDELKSEIEILKRQSNMMRTIIDKIYAQSSRMAPSMDWMMNAMDRVKMSAQRPPPLLLTESSDA</sequence>
<evidence type="ECO:0000256" key="1">
    <source>
        <dbReference type="SAM" id="Phobius"/>
    </source>
</evidence>
<dbReference type="OrthoDB" id="6154571at2759"/>